<evidence type="ECO:0000313" key="4">
    <source>
        <dbReference type="Proteomes" id="UP000241474"/>
    </source>
</evidence>
<dbReference type="InterPro" id="IPR027417">
    <property type="entry name" value="P-loop_NTPase"/>
</dbReference>
<dbReference type="SMART" id="SM00382">
    <property type="entry name" value="AAA"/>
    <property type="match status" value="1"/>
</dbReference>
<proteinExistence type="inferred from homology"/>
<dbReference type="InterPro" id="IPR003959">
    <property type="entry name" value="ATPase_AAA_core"/>
</dbReference>
<organismHost>
    <name type="scientific">Acanthamoeba polyphaga</name>
    <name type="common">Amoeba</name>
    <dbReference type="NCBI Taxonomy" id="5757"/>
</organismHost>
<dbReference type="Gene3D" id="3.40.50.300">
    <property type="entry name" value="P-loop containing nucleotide triphosphate hydrolases"/>
    <property type="match status" value="1"/>
</dbReference>
<comment type="similarity">
    <text evidence="1">Belongs to the AAA ATPase family. BCS1 subfamily.</text>
</comment>
<evidence type="ECO:0000313" key="3">
    <source>
        <dbReference type="EMBL" id="AKI79563.1"/>
    </source>
</evidence>
<organism evidence="3 4">
    <name type="scientific">Acanthamoeba polyphaga mimivirus</name>
    <name type="common">APMV</name>
    <dbReference type="NCBI Taxonomy" id="212035"/>
    <lineage>
        <taxon>Viruses</taxon>
        <taxon>Varidnaviria</taxon>
        <taxon>Bamfordvirae</taxon>
        <taxon>Nucleocytoviricota</taxon>
        <taxon>Megaviricetes</taxon>
        <taxon>Imitervirales</taxon>
        <taxon>Mimiviridae</taxon>
        <taxon>Megamimivirinae</taxon>
        <taxon>Mimivirus</taxon>
        <taxon>Mimivirus bradfordmassiliense</taxon>
    </lineage>
</organism>
<dbReference type="InterPro" id="IPR003593">
    <property type="entry name" value="AAA+_ATPase"/>
</dbReference>
<dbReference type="SUPFAM" id="SSF52540">
    <property type="entry name" value="P-loop containing nucleoside triphosphate hydrolases"/>
    <property type="match status" value="1"/>
</dbReference>
<dbReference type="Pfam" id="PF00004">
    <property type="entry name" value="AAA"/>
    <property type="match status" value="1"/>
</dbReference>
<sequence>MSKLVKTTVASSAIAIISYKLGDQIFNLIGNFFTDNLLAKIEIDSSLNPKLFFAIKTELEKFVDSSKLLKINDFGSQIRYELNVGFYKIKTRKHGWIFVNYVDNKLILYKLPKISFFPPQIKKQTNRLKKFIDSVHSISCRPDEMRMCYTSNNNNWSYPIIRRPCKFLDSNLTTEMRSVLKDVDVFMRNEDTYRELGANYRRGMLLYGESGCGKTGLISIISNKYGMDSYILNLNSKDMSDSVLISLASNVKARSILVIEEIDKQIETLNANGNKNVSIGGLLSALDGPQGLAHGVIFIMTANCDNFLPANYMEALIRTGRIDKKFEFRTKINMQIDNLYSQ</sequence>
<evidence type="ECO:0000259" key="2">
    <source>
        <dbReference type="SMART" id="SM00382"/>
    </source>
</evidence>
<dbReference type="GO" id="GO:0016887">
    <property type="term" value="F:ATP hydrolysis activity"/>
    <property type="evidence" value="ECO:0007669"/>
    <property type="project" value="InterPro"/>
</dbReference>
<dbReference type="GO" id="GO:0005524">
    <property type="term" value="F:ATP binding"/>
    <property type="evidence" value="ECO:0007669"/>
    <property type="project" value="InterPro"/>
</dbReference>
<accession>A0A0G2Y1K9</accession>
<reference evidence="3 4" key="1">
    <citation type="submission" date="2014-10" db="EMBL/GenBank/DDBJ databases">
        <title>Pan-genome analysis of Brazilian lineage A amoebal mimiviruses.</title>
        <authorList>
            <person name="Assis F.L."/>
            <person name="Abrahao J.S."/>
            <person name="Kroon E.G."/>
            <person name="Dornas F.P."/>
            <person name="Andrade K.R."/>
            <person name="Borato P.V.M."/>
            <person name="Pilotto M.R."/>
            <person name="Benamar S."/>
            <person name="LaScola B."/>
            <person name="Colson P."/>
        </authorList>
    </citation>
    <scope>NUCLEOTIDE SEQUENCE [LARGE SCALE GENOMIC DNA]</scope>
    <source>
        <strain evidence="3 4">Oyster</strain>
    </source>
</reference>
<feature type="domain" description="AAA+ ATPase" evidence="2">
    <location>
        <begin position="200"/>
        <end position="333"/>
    </location>
</feature>
<protein>
    <submittedName>
        <fullName evidence="3">Putative AAA-type ATPase</fullName>
    </submittedName>
</protein>
<dbReference type="Proteomes" id="UP000241474">
    <property type="component" value="Segment"/>
</dbReference>
<name>A0A0G2Y1K9_MIMIV</name>
<dbReference type="PANTHER" id="PTHR23070">
    <property type="entry name" value="BCS1 AAA-TYPE ATPASE"/>
    <property type="match status" value="1"/>
</dbReference>
<dbReference type="EMBL" id="KM982401">
    <property type="protein sequence ID" value="AKI79563.1"/>
    <property type="molecule type" value="Genomic_DNA"/>
</dbReference>
<dbReference type="InterPro" id="IPR050747">
    <property type="entry name" value="Mitochondrial_chaperone_BCS1"/>
</dbReference>
<evidence type="ECO:0000256" key="1">
    <source>
        <dbReference type="ARBA" id="ARBA00007448"/>
    </source>
</evidence>